<evidence type="ECO:0000313" key="2">
    <source>
        <dbReference type="EMBL" id="MFD0916617.1"/>
    </source>
</evidence>
<dbReference type="PANTHER" id="PTHR46732">
    <property type="entry name" value="ATP-DEPENDENT PROTEASE LA (LON) DOMAIN PROTEIN"/>
    <property type="match status" value="1"/>
</dbReference>
<dbReference type="InterPro" id="IPR015947">
    <property type="entry name" value="PUA-like_sf"/>
</dbReference>
<dbReference type="SUPFAM" id="SSF88697">
    <property type="entry name" value="PUA domain-like"/>
    <property type="match status" value="1"/>
</dbReference>
<evidence type="ECO:0000313" key="3">
    <source>
        <dbReference type="Proteomes" id="UP001597101"/>
    </source>
</evidence>
<gene>
    <name evidence="2" type="ORF">ACFQ14_09380</name>
</gene>
<sequence>MKAGNVTYTLVSEIPDIVPVFPLPAALLLPGGNMPLNIFEPRYLNMIDDAMRGSRIIGMIQPELDHDERLDAPPLCKVGCVGRITAMQESGDGRLMMNLSGICRFRLLEEVEGENGYRRARIAAFGDDLGDMSEAEKEVDRDALLAAFQQFLEVNQLEADWEGVSEASTETLVNSLSMMSPYGPAEKQALLEAPDLKTRAETLIAITEIALARESGDAATTLQ</sequence>
<comment type="caution">
    <text evidence="2">The sequence shown here is derived from an EMBL/GenBank/DDBJ whole genome shotgun (WGS) entry which is preliminary data.</text>
</comment>
<name>A0ABW3FKC2_9HYPH</name>
<evidence type="ECO:0000259" key="1">
    <source>
        <dbReference type="PROSITE" id="PS51787"/>
    </source>
</evidence>
<dbReference type="RefSeq" id="WP_377212475.1">
    <property type="nucleotide sequence ID" value="NZ_JBHTJV010000009.1"/>
</dbReference>
<reference evidence="3" key="1">
    <citation type="journal article" date="2019" name="Int. J. Syst. Evol. Microbiol.">
        <title>The Global Catalogue of Microorganisms (GCM) 10K type strain sequencing project: providing services to taxonomists for standard genome sequencing and annotation.</title>
        <authorList>
            <consortium name="The Broad Institute Genomics Platform"/>
            <consortium name="The Broad Institute Genome Sequencing Center for Infectious Disease"/>
            <person name="Wu L."/>
            <person name="Ma J."/>
        </authorList>
    </citation>
    <scope>NUCLEOTIDE SEQUENCE [LARGE SCALE GENOMIC DNA]</scope>
    <source>
        <strain evidence="3">CCUG 60023</strain>
    </source>
</reference>
<keyword evidence="3" id="KW-1185">Reference proteome</keyword>
<dbReference type="PROSITE" id="PS51787">
    <property type="entry name" value="LON_N"/>
    <property type="match status" value="1"/>
</dbReference>
<dbReference type="Pfam" id="PF02190">
    <property type="entry name" value="LON_substr_bdg"/>
    <property type="match status" value="1"/>
</dbReference>
<dbReference type="InterPro" id="IPR046336">
    <property type="entry name" value="Lon_prtase_N_sf"/>
</dbReference>
<dbReference type="SMART" id="SM00464">
    <property type="entry name" value="LON"/>
    <property type="match status" value="1"/>
</dbReference>
<dbReference type="Gene3D" id="2.30.130.40">
    <property type="entry name" value="LON domain-like"/>
    <property type="match status" value="1"/>
</dbReference>
<protein>
    <submittedName>
        <fullName evidence="2">LON peptidase substrate-binding domain-containing protein</fullName>
    </submittedName>
</protein>
<dbReference type="PANTHER" id="PTHR46732:SF8">
    <property type="entry name" value="ATP-DEPENDENT PROTEASE LA (LON) DOMAIN PROTEIN"/>
    <property type="match status" value="1"/>
</dbReference>
<dbReference type="Proteomes" id="UP001597101">
    <property type="component" value="Unassembled WGS sequence"/>
</dbReference>
<dbReference type="EMBL" id="JBHTJV010000009">
    <property type="protein sequence ID" value="MFD0916617.1"/>
    <property type="molecule type" value="Genomic_DNA"/>
</dbReference>
<feature type="domain" description="Lon N-terminal" evidence="1">
    <location>
        <begin position="18"/>
        <end position="211"/>
    </location>
</feature>
<accession>A0ABW3FKC2</accession>
<dbReference type="InterPro" id="IPR003111">
    <property type="entry name" value="Lon_prtase_N"/>
</dbReference>
<proteinExistence type="predicted"/>
<organism evidence="2 3">
    <name type="scientific">Pseudahrensia aquimaris</name>
    <dbReference type="NCBI Taxonomy" id="744461"/>
    <lineage>
        <taxon>Bacteria</taxon>
        <taxon>Pseudomonadati</taxon>
        <taxon>Pseudomonadota</taxon>
        <taxon>Alphaproteobacteria</taxon>
        <taxon>Hyphomicrobiales</taxon>
        <taxon>Ahrensiaceae</taxon>
        <taxon>Pseudahrensia</taxon>
    </lineage>
</organism>